<evidence type="ECO:0000313" key="5">
    <source>
        <dbReference type="Proteomes" id="UP000585507"/>
    </source>
</evidence>
<dbReference type="EMBL" id="JACHBK010000003">
    <property type="protein sequence ID" value="MBB5534986.1"/>
    <property type="molecule type" value="Genomic_DNA"/>
</dbReference>
<dbReference type="RefSeq" id="WP_018324441.1">
    <property type="nucleotide sequence ID" value="NZ_JACHBK010000003.1"/>
</dbReference>
<dbReference type="GO" id="GO:0032981">
    <property type="term" value="P:mitochondrial respiratory chain complex I assembly"/>
    <property type="evidence" value="ECO:0007669"/>
    <property type="project" value="TreeGrafter"/>
</dbReference>
<keyword evidence="2" id="KW-0812">Transmembrane</keyword>
<reference evidence="4 5" key="1">
    <citation type="submission" date="2020-08" db="EMBL/GenBank/DDBJ databases">
        <title>Genomic Encyclopedia of Type Strains, Phase IV (KMG-V): Genome sequencing to study the core and pangenomes of soil and plant-associated prokaryotes.</title>
        <authorList>
            <person name="Whitman W."/>
        </authorList>
    </citation>
    <scope>NUCLEOTIDE SEQUENCE [LARGE SCALE GENOMIC DNA]</scope>
    <source>
        <strain evidence="4 5">SEMIA 4084</strain>
    </source>
</reference>
<keyword evidence="2" id="KW-1133">Transmembrane helix</keyword>
<dbReference type="PANTHER" id="PTHR13847:SF287">
    <property type="entry name" value="FAD-DEPENDENT OXIDOREDUCTASE DOMAIN-CONTAINING PROTEIN 1"/>
    <property type="match status" value="1"/>
</dbReference>
<keyword evidence="2" id="KW-0472">Membrane</keyword>
<dbReference type="Gene3D" id="3.30.9.10">
    <property type="entry name" value="D-Amino Acid Oxidase, subunit A, domain 2"/>
    <property type="match status" value="1"/>
</dbReference>
<dbReference type="GO" id="GO:0005737">
    <property type="term" value="C:cytoplasm"/>
    <property type="evidence" value="ECO:0007669"/>
    <property type="project" value="TreeGrafter"/>
</dbReference>
<dbReference type="SUPFAM" id="SSF51905">
    <property type="entry name" value="FAD/NAD(P)-binding domain"/>
    <property type="match status" value="1"/>
</dbReference>
<dbReference type="InterPro" id="IPR006076">
    <property type="entry name" value="FAD-dep_OxRdtase"/>
</dbReference>
<dbReference type="Gene3D" id="3.50.50.60">
    <property type="entry name" value="FAD/NAD(P)-binding domain"/>
    <property type="match status" value="1"/>
</dbReference>
<dbReference type="PANTHER" id="PTHR13847">
    <property type="entry name" value="SARCOSINE DEHYDROGENASE-RELATED"/>
    <property type="match status" value="1"/>
</dbReference>
<feature type="domain" description="FAD dependent oxidoreductase" evidence="3">
    <location>
        <begin position="9"/>
        <end position="366"/>
    </location>
</feature>
<dbReference type="Proteomes" id="UP000585507">
    <property type="component" value="Unassembled WGS sequence"/>
</dbReference>
<name>A0A7W8U8X2_9HYPH</name>
<keyword evidence="1" id="KW-0560">Oxidoreductase</keyword>
<evidence type="ECO:0000256" key="1">
    <source>
        <dbReference type="ARBA" id="ARBA00023002"/>
    </source>
</evidence>
<protein>
    <submittedName>
        <fullName evidence="4">Glycine/D-amino acid oxidase-like deaminating enzyme</fullName>
    </submittedName>
</protein>
<feature type="transmembrane region" description="Helical" evidence="2">
    <location>
        <begin position="7"/>
        <end position="27"/>
    </location>
</feature>
<dbReference type="AlphaFoldDB" id="A0A7W8U8X2"/>
<gene>
    <name evidence="4" type="ORF">GGD55_001669</name>
</gene>
<dbReference type="GO" id="GO:0016491">
    <property type="term" value="F:oxidoreductase activity"/>
    <property type="evidence" value="ECO:0007669"/>
    <property type="project" value="UniProtKB-KW"/>
</dbReference>
<sequence>MQAAKTSYDVVIVGGAVVGSATAFFLATNPDFRGSILVIERDWSYARSATALSSSSIRHQFSNAINVKVSQFGTEFIRAFNRHVAVDDDTPEIGFHENGYLFLAGDDRGQEVLERNHATQKSCGADVTLLDSDALGRRFPWLNLEGLTLGSYGERGEGWFDSSALMQGFRKKARSLGVEYIEDEVVSIERDGERVVSVTTRSGQTIGCGQLVNTAGTRGTLVARMAGLDIPVEPRRRSLFVVDCRTPLEGKVGLTIDPTGVFFRPEGKFYLMGTYPKHDPEVDPDDFDVMHDEFEAEIWPILAQRVPAFEAIKVVNSWAGHYDYCTLDHNVILGPHTDVKNFLFANGFSGHGLQQSPAMGRGLSELITYGAFRTLDLSPFGYERVVANRPFLENAVI</sequence>
<dbReference type="Pfam" id="PF01266">
    <property type="entry name" value="DAO"/>
    <property type="match status" value="1"/>
</dbReference>
<accession>A0A7W8U8X2</accession>
<organism evidence="4 5">
    <name type="scientific">Rhizobium giardinii</name>
    <dbReference type="NCBI Taxonomy" id="56731"/>
    <lineage>
        <taxon>Bacteria</taxon>
        <taxon>Pseudomonadati</taxon>
        <taxon>Pseudomonadota</taxon>
        <taxon>Alphaproteobacteria</taxon>
        <taxon>Hyphomicrobiales</taxon>
        <taxon>Rhizobiaceae</taxon>
        <taxon>Rhizobium/Agrobacterium group</taxon>
        <taxon>Rhizobium</taxon>
    </lineage>
</organism>
<evidence type="ECO:0000259" key="3">
    <source>
        <dbReference type="Pfam" id="PF01266"/>
    </source>
</evidence>
<evidence type="ECO:0000256" key="2">
    <source>
        <dbReference type="SAM" id="Phobius"/>
    </source>
</evidence>
<evidence type="ECO:0000313" key="4">
    <source>
        <dbReference type="EMBL" id="MBB5534986.1"/>
    </source>
</evidence>
<keyword evidence="5" id="KW-1185">Reference proteome</keyword>
<proteinExistence type="predicted"/>
<dbReference type="InterPro" id="IPR036188">
    <property type="entry name" value="FAD/NAD-bd_sf"/>
</dbReference>
<comment type="caution">
    <text evidence="4">The sequence shown here is derived from an EMBL/GenBank/DDBJ whole genome shotgun (WGS) entry which is preliminary data.</text>
</comment>